<evidence type="ECO:0000313" key="9">
    <source>
        <dbReference type="Proteomes" id="UP001140510"/>
    </source>
</evidence>
<feature type="transmembrane region" description="Helical" evidence="7">
    <location>
        <begin position="112"/>
        <end position="131"/>
    </location>
</feature>
<comment type="similarity">
    <text evidence="2">Belongs to the ADIPOR family.</text>
</comment>
<dbReference type="InterPro" id="IPR004254">
    <property type="entry name" value="AdipoR/HlyIII-related"/>
</dbReference>
<organism evidence="8 9">
    <name type="scientific">Didymella pomorum</name>
    <dbReference type="NCBI Taxonomy" id="749634"/>
    <lineage>
        <taxon>Eukaryota</taxon>
        <taxon>Fungi</taxon>
        <taxon>Dikarya</taxon>
        <taxon>Ascomycota</taxon>
        <taxon>Pezizomycotina</taxon>
        <taxon>Dothideomycetes</taxon>
        <taxon>Pleosporomycetidae</taxon>
        <taxon>Pleosporales</taxon>
        <taxon>Pleosporineae</taxon>
        <taxon>Didymellaceae</taxon>
        <taxon>Didymella</taxon>
    </lineage>
</organism>
<keyword evidence="3 7" id="KW-0812">Transmembrane</keyword>
<keyword evidence="4 7" id="KW-1133">Transmembrane helix</keyword>
<keyword evidence="6" id="KW-0479">Metal-binding</keyword>
<sequence length="193" mass="22201">MNDTKESATEVAKQVAREVGDKTTQAEKKLEEKLTYLWHEIAPWQQDNAYITSGYRPQSNSYVKSWKSLLYIHNETVNIYTHLLGALFFFIASYFLYGELKPRYETASRDDLWVFGCFFAGAVACLGMSGTYHTISNHSHEVAVWGNKLDYLGIVFLIWGSFIPVLYYAFEEEPGLMKTYWTMVSLVCGIVRI</sequence>
<dbReference type="GO" id="GO:0046872">
    <property type="term" value="F:metal ion binding"/>
    <property type="evidence" value="ECO:0007669"/>
    <property type="project" value="UniProtKB-KW"/>
</dbReference>
<protein>
    <submittedName>
        <fullName evidence="8">Uncharacterized protein</fullName>
    </submittedName>
</protein>
<dbReference type="GO" id="GO:0038023">
    <property type="term" value="F:signaling receptor activity"/>
    <property type="evidence" value="ECO:0007669"/>
    <property type="project" value="TreeGrafter"/>
</dbReference>
<dbReference type="Proteomes" id="UP001140510">
    <property type="component" value="Unassembled WGS sequence"/>
</dbReference>
<dbReference type="PANTHER" id="PTHR20855:SF52">
    <property type="entry name" value="ADIPONECTIN RECEPTOR PROTEIN"/>
    <property type="match status" value="1"/>
</dbReference>
<dbReference type="GO" id="GO:0016020">
    <property type="term" value="C:membrane"/>
    <property type="evidence" value="ECO:0007669"/>
    <property type="project" value="UniProtKB-SubCell"/>
</dbReference>
<evidence type="ECO:0000256" key="4">
    <source>
        <dbReference type="ARBA" id="ARBA00022989"/>
    </source>
</evidence>
<reference evidence="8" key="1">
    <citation type="submission" date="2022-10" db="EMBL/GenBank/DDBJ databases">
        <title>Tapping the CABI collections for fungal endophytes: first genome assemblies for Collariella, Neodidymelliopsis, Ascochyta clinopodiicola, Didymella pomorum, Didymosphaeria variabile, Neocosmospora piperis and Neocucurbitaria cava.</title>
        <authorList>
            <person name="Hill R."/>
        </authorList>
    </citation>
    <scope>NUCLEOTIDE SEQUENCE</scope>
    <source>
        <strain evidence="8">IMI 355091</strain>
    </source>
</reference>
<dbReference type="PANTHER" id="PTHR20855">
    <property type="entry name" value="ADIPOR/PROGESTIN RECEPTOR-RELATED"/>
    <property type="match status" value="1"/>
</dbReference>
<evidence type="ECO:0000256" key="6">
    <source>
        <dbReference type="PIRSR" id="PIRSR604254-1"/>
    </source>
</evidence>
<dbReference type="Pfam" id="PF03006">
    <property type="entry name" value="HlyIII"/>
    <property type="match status" value="1"/>
</dbReference>
<evidence type="ECO:0000256" key="1">
    <source>
        <dbReference type="ARBA" id="ARBA00004141"/>
    </source>
</evidence>
<keyword evidence="6" id="KW-0862">Zinc</keyword>
<proteinExistence type="inferred from homology"/>
<dbReference type="OrthoDB" id="529367at2759"/>
<keyword evidence="5 7" id="KW-0472">Membrane</keyword>
<dbReference type="EMBL" id="JAPEVA010000022">
    <property type="protein sequence ID" value="KAJ4407254.1"/>
    <property type="molecule type" value="Genomic_DNA"/>
</dbReference>
<evidence type="ECO:0000256" key="2">
    <source>
        <dbReference type="ARBA" id="ARBA00007018"/>
    </source>
</evidence>
<feature type="binding site" evidence="6">
    <location>
        <position position="133"/>
    </location>
    <ligand>
        <name>Zn(2+)</name>
        <dbReference type="ChEBI" id="CHEBI:29105"/>
    </ligand>
</feature>
<evidence type="ECO:0000313" key="8">
    <source>
        <dbReference type="EMBL" id="KAJ4407254.1"/>
    </source>
</evidence>
<comment type="caution">
    <text evidence="8">The sequence shown here is derived from an EMBL/GenBank/DDBJ whole genome shotgun (WGS) entry which is preliminary data.</text>
</comment>
<name>A0A9W9D8P2_9PLEO</name>
<dbReference type="AlphaFoldDB" id="A0A9W9D8P2"/>
<evidence type="ECO:0000256" key="5">
    <source>
        <dbReference type="ARBA" id="ARBA00023136"/>
    </source>
</evidence>
<gene>
    <name evidence="8" type="ORF">N0V91_004137</name>
</gene>
<evidence type="ECO:0000256" key="7">
    <source>
        <dbReference type="SAM" id="Phobius"/>
    </source>
</evidence>
<dbReference type="GO" id="GO:0006882">
    <property type="term" value="P:intracellular zinc ion homeostasis"/>
    <property type="evidence" value="ECO:0007669"/>
    <property type="project" value="TreeGrafter"/>
</dbReference>
<feature type="transmembrane region" description="Helical" evidence="7">
    <location>
        <begin position="151"/>
        <end position="170"/>
    </location>
</feature>
<feature type="transmembrane region" description="Helical" evidence="7">
    <location>
        <begin position="79"/>
        <end position="100"/>
    </location>
</feature>
<comment type="subcellular location">
    <subcellularLocation>
        <location evidence="1">Membrane</location>
        <topology evidence="1">Multi-pass membrane protein</topology>
    </subcellularLocation>
</comment>
<accession>A0A9W9D8P2</accession>
<keyword evidence="9" id="KW-1185">Reference proteome</keyword>
<evidence type="ECO:0000256" key="3">
    <source>
        <dbReference type="ARBA" id="ARBA00022692"/>
    </source>
</evidence>